<dbReference type="Gene3D" id="1.10.238.10">
    <property type="entry name" value="EF-hand"/>
    <property type="match status" value="1"/>
</dbReference>
<dbReference type="SFLD" id="SFLDG01169">
    <property type="entry name" value="NADPH_oxidase_subgroup_(NOX)"/>
    <property type="match status" value="1"/>
</dbReference>
<evidence type="ECO:0000256" key="3">
    <source>
        <dbReference type="ARBA" id="ARBA00022982"/>
    </source>
</evidence>
<keyword evidence="5" id="KW-0560">Oxidoreductase</keyword>
<feature type="region of interest" description="Disordered" evidence="8">
    <location>
        <begin position="1"/>
        <end position="88"/>
    </location>
</feature>
<dbReference type="GO" id="GO:0016175">
    <property type="term" value="F:superoxide-generating NAD(P)H oxidase activity"/>
    <property type="evidence" value="ECO:0007669"/>
    <property type="project" value="TreeGrafter"/>
</dbReference>
<dbReference type="PANTHER" id="PTHR11972:SF153">
    <property type="entry name" value="SUPEROXIDE-GENERATING NADPH OXIDASE HEAVY CHAIN SUBUNIT A"/>
    <property type="match status" value="1"/>
</dbReference>
<protein>
    <submittedName>
        <fullName evidence="12">FAD-binding domain-containing protein</fullName>
    </submittedName>
</protein>
<dbReference type="GO" id="GO:0006952">
    <property type="term" value="P:defense response"/>
    <property type="evidence" value="ECO:0007669"/>
    <property type="project" value="TreeGrafter"/>
</dbReference>
<dbReference type="InterPro" id="IPR039261">
    <property type="entry name" value="FNR_nucleotide-bd"/>
</dbReference>
<keyword evidence="4 9" id="KW-1133">Transmembrane helix</keyword>
<feature type="region of interest" description="Disordered" evidence="8">
    <location>
        <begin position="557"/>
        <end position="614"/>
    </location>
</feature>
<dbReference type="GO" id="GO:0006811">
    <property type="term" value="P:monoatomic ion transport"/>
    <property type="evidence" value="ECO:0007669"/>
    <property type="project" value="UniProtKB-KW"/>
</dbReference>
<feature type="compositionally biased region" description="Polar residues" evidence="8">
    <location>
        <begin position="63"/>
        <end position="75"/>
    </location>
</feature>
<keyword evidence="7 9" id="KW-0472">Membrane</keyword>
<dbReference type="AlphaFoldDB" id="A0AAD9CZQ3"/>
<evidence type="ECO:0000259" key="11">
    <source>
        <dbReference type="PROSITE" id="PS51384"/>
    </source>
</evidence>
<gene>
    <name evidence="12" type="ORF">DB88DRAFT_535319</name>
</gene>
<dbReference type="InterPro" id="IPR002048">
    <property type="entry name" value="EF_hand_dom"/>
</dbReference>
<dbReference type="SUPFAM" id="SSF63380">
    <property type="entry name" value="Riboflavin synthase domain-like"/>
    <property type="match status" value="1"/>
</dbReference>
<evidence type="ECO:0000256" key="4">
    <source>
        <dbReference type="ARBA" id="ARBA00022989"/>
    </source>
</evidence>
<evidence type="ECO:0000256" key="7">
    <source>
        <dbReference type="ARBA" id="ARBA00023136"/>
    </source>
</evidence>
<feature type="transmembrane region" description="Helical" evidence="9">
    <location>
        <begin position="238"/>
        <end position="267"/>
    </location>
</feature>
<dbReference type="Pfam" id="PF08022">
    <property type="entry name" value="FAD_binding_8"/>
    <property type="match status" value="1"/>
</dbReference>
<dbReference type="InterPro" id="IPR017938">
    <property type="entry name" value="Riboflavin_synthase-like_b-brl"/>
</dbReference>
<proteinExistence type="predicted"/>
<dbReference type="Gene3D" id="2.40.30.10">
    <property type="entry name" value="Translation factors"/>
    <property type="match status" value="1"/>
</dbReference>
<dbReference type="PROSITE" id="PS50222">
    <property type="entry name" value="EF_HAND_2"/>
    <property type="match status" value="1"/>
</dbReference>
<comment type="caution">
    <text evidence="12">The sequence shown here is derived from an EMBL/GenBank/DDBJ whole genome shotgun (WGS) entry which is preliminary data.</text>
</comment>
<keyword evidence="3" id="KW-0249">Electron transport</keyword>
<evidence type="ECO:0000256" key="9">
    <source>
        <dbReference type="SAM" id="Phobius"/>
    </source>
</evidence>
<feature type="compositionally biased region" description="Low complexity" evidence="8">
    <location>
        <begin position="44"/>
        <end position="55"/>
    </location>
</feature>
<comment type="subcellular location">
    <subcellularLocation>
        <location evidence="1">Membrane</location>
        <topology evidence="1">Multi-pass membrane protein</topology>
    </subcellularLocation>
</comment>
<evidence type="ECO:0000256" key="5">
    <source>
        <dbReference type="ARBA" id="ARBA00023002"/>
    </source>
</evidence>
<dbReference type="Proteomes" id="UP001182556">
    <property type="component" value="Unassembled WGS sequence"/>
</dbReference>
<evidence type="ECO:0000259" key="10">
    <source>
        <dbReference type="PROSITE" id="PS50222"/>
    </source>
</evidence>
<feature type="transmembrane region" description="Helical" evidence="9">
    <location>
        <begin position="207"/>
        <end position="226"/>
    </location>
</feature>
<dbReference type="GO" id="GO:0042554">
    <property type="term" value="P:superoxide anion generation"/>
    <property type="evidence" value="ECO:0007669"/>
    <property type="project" value="TreeGrafter"/>
</dbReference>
<keyword evidence="2 9" id="KW-0812">Transmembrane</keyword>
<keyword evidence="6" id="KW-0813">Transport</keyword>
<sequence length="784" mass="88883">MAEKGNNASSPEYQSPTPPSPSFDGSEKNRYSVRRSTEELVSAPTSPTSPTSHTSPAEEKTLTRSASNRTFTVSGRPSHRKFTAPTYRNATEVPQHDEIDAFVDDLDHDGNGVIDYSEVEAKLDAPKPHNLTHDSMDDRARHAFLRRLMGSDAQQISRDEFKQLVRGWCIPSMKQEQEEEEELKAYMRSLPLWRRFRSWWSVHGPKVLFIAFVVCFELAFGLWQLIKYLTQPQYRAAFGWGVVVAKTCAGFLYPTMFLLVLSMSRYFSTFLRRSYHISKYINWDLSQSFHVAMSILAIFLGTLHSIAHLSGTFNFGSRPDRAAAVANLLGEGMMPMSYMDFIRARPGYTGIAILILFWMIAGLSVPQVRRWNYELFQLGHLLMFPIIALLMVHGSAALLQYPMMGFFLAFPTLLVLIERGVRVFSGFRSIPATLTVLDKDTCEITVTIPPSRLWRYKAGQYVFVQVPALSRWQWHPFTVSECVGKDMKVHIKVGGDWTRRLPKLAEGKKRARIEVGINGPFGAPAQRFYDYSHTILVGSGIGVTPFSGILRDLQVRDDKAHGGPDGGASRNASEVNLHRARSSPSPALSRTSTRRSNRNGNPLSRAASRVKDGSRQAAYAADYRRVDFHWSVRDRNHLLWFSDLLNSISNSQEWHHRHDPIPHLDIRIQTHVTQQRKSIATHVYRWLLELHRTEDHPESPLTGLVNSTHFGRPDFVKILDAHYEDMVKYMQGTAADRDKMKVGVFFCGTPVVGEILADHCRILTARGSADGTGIRYIFMTEVFE</sequence>
<dbReference type="SUPFAM" id="SSF52343">
    <property type="entry name" value="Ferredoxin reductase-like, C-terminal NADP-linked domain"/>
    <property type="match status" value="1"/>
</dbReference>
<evidence type="ECO:0000313" key="13">
    <source>
        <dbReference type="Proteomes" id="UP001182556"/>
    </source>
</evidence>
<dbReference type="EMBL" id="JAODAN010000006">
    <property type="protein sequence ID" value="KAK1923415.1"/>
    <property type="molecule type" value="Genomic_DNA"/>
</dbReference>
<dbReference type="InterPro" id="IPR013130">
    <property type="entry name" value="Fe3_Rdtase_TM_dom"/>
</dbReference>
<feature type="compositionally biased region" description="Low complexity" evidence="8">
    <location>
        <begin position="582"/>
        <end position="591"/>
    </location>
</feature>
<feature type="transmembrane region" description="Helical" evidence="9">
    <location>
        <begin position="346"/>
        <end position="363"/>
    </location>
</feature>
<evidence type="ECO:0000256" key="2">
    <source>
        <dbReference type="ARBA" id="ARBA00022692"/>
    </source>
</evidence>
<evidence type="ECO:0000313" key="12">
    <source>
        <dbReference type="EMBL" id="KAK1923415.1"/>
    </source>
</evidence>
<name>A0AAD9CZQ3_PAPLA</name>
<feature type="transmembrane region" description="Helical" evidence="9">
    <location>
        <begin position="288"/>
        <end position="307"/>
    </location>
</feature>
<accession>A0AAD9CZQ3</accession>
<reference evidence="12" key="1">
    <citation type="submission" date="2023-02" db="EMBL/GenBank/DDBJ databases">
        <title>Identification and recombinant expression of a fungal hydrolase from Papiliotrema laurentii that hydrolyzes apple cutin and clears colloidal polyester polyurethane.</title>
        <authorList>
            <consortium name="DOE Joint Genome Institute"/>
            <person name="Roman V.A."/>
            <person name="Bojanowski C."/>
            <person name="Crable B.R."/>
            <person name="Wagner D.N."/>
            <person name="Hung C.S."/>
            <person name="Nadeau L.J."/>
            <person name="Schratz L."/>
            <person name="Haridas S."/>
            <person name="Pangilinan J."/>
            <person name="Lipzen A."/>
            <person name="Na H."/>
            <person name="Yan M."/>
            <person name="Ng V."/>
            <person name="Grigoriev I.V."/>
            <person name="Spatafora J.W."/>
            <person name="Barlow D."/>
            <person name="Biffinger J."/>
            <person name="Kelley-Loughnane N."/>
            <person name="Varaljay V.A."/>
            <person name="Crookes-Goodson W.J."/>
        </authorList>
    </citation>
    <scope>NUCLEOTIDE SEQUENCE</scope>
    <source>
        <strain evidence="12">5307AH</strain>
    </source>
</reference>
<feature type="transmembrane region" description="Helical" evidence="9">
    <location>
        <begin position="375"/>
        <end position="392"/>
    </location>
</feature>
<feature type="compositionally biased region" description="Basic and acidic residues" evidence="8">
    <location>
        <begin position="25"/>
        <end position="38"/>
    </location>
</feature>
<dbReference type="Pfam" id="PF08030">
    <property type="entry name" value="NAD_binding_6"/>
    <property type="match status" value="1"/>
</dbReference>
<dbReference type="PANTHER" id="PTHR11972">
    <property type="entry name" value="NADPH OXIDASE"/>
    <property type="match status" value="1"/>
</dbReference>
<dbReference type="GO" id="GO:0043020">
    <property type="term" value="C:NADPH oxidase complex"/>
    <property type="evidence" value="ECO:0007669"/>
    <property type="project" value="TreeGrafter"/>
</dbReference>
<dbReference type="CDD" id="cd06186">
    <property type="entry name" value="NOX_Duox_like_FAD_NADP"/>
    <property type="match status" value="1"/>
</dbReference>
<evidence type="ECO:0000256" key="6">
    <source>
        <dbReference type="ARBA" id="ARBA00023065"/>
    </source>
</evidence>
<dbReference type="GO" id="GO:0005509">
    <property type="term" value="F:calcium ion binding"/>
    <property type="evidence" value="ECO:0007669"/>
    <property type="project" value="InterPro"/>
</dbReference>
<dbReference type="Pfam" id="PF01794">
    <property type="entry name" value="Ferric_reduct"/>
    <property type="match status" value="1"/>
</dbReference>
<dbReference type="PROSITE" id="PS00018">
    <property type="entry name" value="EF_HAND_1"/>
    <property type="match status" value="1"/>
</dbReference>
<feature type="domain" description="FAD-binding FR-type" evidence="11">
    <location>
        <begin position="416"/>
        <end position="527"/>
    </location>
</feature>
<evidence type="ECO:0000256" key="8">
    <source>
        <dbReference type="SAM" id="MobiDB-lite"/>
    </source>
</evidence>
<dbReference type="InterPro" id="IPR013121">
    <property type="entry name" value="Fe_red_NAD-bd_6"/>
</dbReference>
<dbReference type="Gene3D" id="3.40.50.80">
    <property type="entry name" value="Nucleotide-binding domain of ferredoxin-NADP reductase (FNR) module"/>
    <property type="match status" value="1"/>
</dbReference>
<feature type="domain" description="EF-hand" evidence="10">
    <location>
        <begin position="94"/>
        <end position="129"/>
    </location>
</feature>
<keyword evidence="6" id="KW-0406">Ion transport</keyword>
<feature type="compositionally biased region" description="Polar residues" evidence="8">
    <location>
        <begin position="1"/>
        <end position="15"/>
    </location>
</feature>
<keyword evidence="13" id="KW-1185">Reference proteome</keyword>
<dbReference type="InterPro" id="IPR050369">
    <property type="entry name" value="RBOH/FRE"/>
</dbReference>
<dbReference type="PROSITE" id="PS51384">
    <property type="entry name" value="FAD_FR"/>
    <property type="match status" value="1"/>
</dbReference>
<organism evidence="12 13">
    <name type="scientific">Papiliotrema laurentii</name>
    <name type="common">Cryptococcus laurentii</name>
    <dbReference type="NCBI Taxonomy" id="5418"/>
    <lineage>
        <taxon>Eukaryota</taxon>
        <taxon>Fungi</taxon>
        <taxon>Dikarya</taxon>
        <taxon>Basidiomycota</taxon>
        <taxon>Agaricomycotina</taxon>
        <taxon>Tremellomycetes</taxon>
        <taxon>Tremellales</taxon>
        <taxon>Rhynchogastremaceae</taxon>
        <taxon>Papiliotrema</taxon>
    </lineage>
</organism>
<dbReference type="InterPro" id="IPR017927">
    <property type="entry name" value="FAD-bd_FR_type"/>
</dbReference>
<evidence type="ECO:0000256" key="1">
    <source>
        <dbReference type="ARBA" id="ARBA00004141"/>
    </source>
</evidence>
<dbReference type="InterPro" id="IPR013112">
    <property type="entry name" value="FAD-bd_8"/>
</dbReference>
<dbReference type="InterPro" id="IPR018247">
    <property type="entry name" value="EF_Hand_1_Ca_BS"/>
</dbReference>